<proteinExistence type="predicted"/>
<dbReference type="EMBL" id="BMHP01000011">
    <property type="protein sequence ID" value="GGD99075.1"/>
    <property type="molecule type" value="Genomic_DNA"/>
</dbReference>
<evidence type="ECO:0000313" key="2">
    <source>
        <dbReference type="Proteomes" id="UP000612456"/>
    </source>
</evidence>
<accession>A0A916ZI46</accession>
<sequence length="52" mass="5688">MGDQLTLLSLAYLSLNEMSKSAVRAVLRKVKLLKGIDIRKFDKLIADALIGG</sequence>
<gene>
    <name evidence="1" type="ORF">GCM10010911_67410</name>
</gene>
<dbReference type="AlphaFoldDB" id="A0A916ZI46"/>
<evidence type="ECO:0000313" key="1">
    <source>
        <dbReference type="EMBL" id="GGD99075.1"/>
    </source>
</evidence>
<dbReference type="Proteomes" id="UP000612456">
    <property type="component" value="Unassembled WGS sequence"/>
</dbReference>
<keyword evidence="2" id="KW-1185">Reference proteome</keyword>
<comment type="caution">
    <text evidence="1">The sequence shown here is derived from an EMBL/GenBank/DDBJ whole genome shotgun (WGS) entry which is preliminary data.</text>
</comment>
<organism evidence="1 2">
    <name type="scientific">Paenibacillus nasutitermitis</name>
    <dbReference type="NCBI Taxonomy" id="1652958"/>
    <lineage>
        <taxon>Bacteria</taxon>
        <taxon>Bacillati</taxon>
        <taxon>Bacillota</taxon>
        <taxon>Bacilli</taxon>
        <taxon>Bacillales</taxon>
        <taxon>Paenibacillaceae</taxon>
        <taxon>Paenibacillus</taxon>
    </lineage>
</organism>
<reference evidence="1" key="1">
    <citation type="journal article" date="2014" name="Int. J. Syst. Evol. Microbiol.">
        <title>Complete genome sequence of Corynebacterium casei LMG S-19264T (=DSM 44701T), isolated from a smear-ripened cheese.</title>
        <authorList>
            <consortium name="US DOE Joint Genome Institute (JGI-PGF)"/>
            <person name="Walter F."/>
            <person name="Albersmeier A."/>
            <person name="Kalinowski J."/>
            <person name="Ruckert C."/>
        </authorList>
    </citation>
    <scope>NUCLEOTIDE SEQUENCE</scope>
    <source>
        <strain evidence="1">CGMCC 1.15178</strain>
    </source>
</reference>
<reference evidence="1" key="2">
    <citation type="submission" date="2020-09" db="EMBL/GenBank/DDBJ databases">
        <authorList>
            <person name="Sun Q."/>
            <person name="Zhou Y."/>
        </authorList>
    </citation>
    <scope>NUCLEOTIDE SEQUENCE</scope>
    <source>
        <strain evidence="1">CGMCC 1.15178</strain>
    </source>
</reference>
<protein>
    <submittedName>
        <fullName evidence="1">Uncharacterized protein</fullName>
    </submittedName>
</protein>
<name>A0A916ZI46_9BACL</name>